<reference evidence="2" key="1">
    <citation type="journal article" date="2014" name="BMC Genomics">
        <title>Genome sequencing of two Neorhizobium galegae strains reveals a noeT gene responsible for the unusual acetylation of the nodulation factors.</title>
        <authorList>
            <person name="Osterman J."/>
            <person name="Marsh J."/>
            <person name="Laine P.K."/>
            <person name="Zeng Z."/>
            <person name="Alatalo E."/>
            <person name="Sullivan J.T."/>
            <person name="Young J.P."/>
            <person name="Thomas-Oates J."/>
            <person name="Paulin L."/>
            <person name="Lindstrom K."/>
        </authorList>
    </citation>
    <scope>NUCLEOTIDE SEQUENCE [LARGE SCALE GENOMIC DNA]</scope>
    <source>
        <strain evidence="2">HAMBI 1141</strain>
        <plasmid evidence="2">III</plasmid>
    </source>
</reference>
<protein>
    <submittedName>
        <fullName evidence="1">Uncharacterized protein</fullName>
    </submittedName>
</protein>
<sequence length="49" mass="5276">MVEIPSNFIGDFKVGDNLVYNADVLRSVCEHNGDGSLNKLVVVQVGSIL</sequence>
<dbReference type="PATRIC" id="fig|1028801.3.peg.6162"/>
<dbReference type="Proteomes" id="UP000028186">
    <property type="component" value="Plasmid pHAMBI1141b"/>
</dbReference>
<name>A0A068TJY2_NEOGA</name>
<accession>A0A068TJY2</accession>
<dbReference type="KEGG" id="ngl:RG1141_PB00180"/>
<gene>
    <name evidence="1" type="ORF">RG1141_PB00180</name>
</gene>
<dbReference type="AlphaFoldDB" id="A0A068TJY2"/>
<dbReference type="HOGENOM" id="CLU_3138207_0_0_5"/>
<dbReference type="RefSeq" id="WP_157885369.1">
    <property type="nucleotide sequence ID" value="NZ_HG938357.1"/>
</dbReference>
<dbReference type="EMBL" id="HG938357">
    <property type="protein sequence ID" value="CDN58366.1"/>
    <property type="molecule type" value="Genomic_DNA"/>
</dbReference>
<organism evidence="1 2">
    <name type="scientific">Neorhizobium galegae bv. officinalis bv. officinalis str. HAMBI 1141</name>
    <dbReference type="NCBI Taxonomy" id="1028801"/>
    <lineage>
        <taxon>Bacteria</taxon>
        <taxon>Pseudomonadati</taxon>
        <taxon>Pseudomonadota</taxon>
        <taxon>Alphaproteobacteria</taxon>
        <taxon>Hyphomicrobiales</taxon>
        <taxon>Rhizobiaceae</taxon>
        <taxon>Rhizobium/Agrobacterium group</taxon>
        <taxon>Neorhizobium</taxon>
    </lineage>
</organism>
<geneLocation type="plasmid" evidence="2">
    <name>III</name>
</geneLocation>
<evidence type="ECO:0000313" key="2">
    <source>
        <dbReference type="Proteomes" id="UP000028186"/>
    </source>
</evidence>
<evidence type="ECO:0000313" key="1">
    <source>
        <dbReference type="EMBL" id="CDN58366.1"/>
    </source>
</evidence>
<proteinExistence type="predicted"/>
<keyword evidence="1" id="KW-0614">Plasmid</keyword>